<evidence type="ECO:0000313" key="4">
    <source>
        <dbReference type="Proteomes" id="UP000481861"/>
    </source>
</evidence>
<feature type="transmembrane region" description="Helical" evidence="1">
    <location>
        <begin position="105"/>
        <end position="126"/>
    </location>
</feature>
<dbReference type="AlphaFoldDB" id="A0A7C8I6E6"/>
<organism evidence="3 4">
    <name type="scientific">Massariosphaeria phaeospora</name>
    <dbReference type="NCBI Taxonomy" id="100035"/>
    <lineage>
        <taxon>Eukaryota</taxon>
        <taxon>Fungi</taxon>
        <taxon>Dikarya</taxon>
        <taxon>Ascomycota</taxon>
        <taxon>Pezizomycotina</taxon>
        <taxon>Dothideomycetes</taxon>
        <taxon>Pleosporomycetidae</taxon>
        <taxon>Pleosporales</taxon>
        <taxon>Pleosporales incertae sedis</taxon>
        <taxon>Massariosphaeria</taxon>
    </lineage>
</organism>
<keyword evidence="1" id="KW-0812">Transmembrane</keyword>
<feature type="signal peptide" evidence="2">
    <location>
        <begin position="1"/>
        <end position="27"/>
    </location>
</feature>
<keyword evidence="1" id="KW-0472">Membrane</keyword>
<keyword evidence="2" id="KW-0732">Signal</keyword>
<evidence type="ECO:0000256" key="1">
    <source>
        <dbReference type="SAM" id="Phobius"/>
    </source>
</evidence>
<comment type="caution">
    <text evidence="3">The sequence shown here is derived from an EMBL/GenBank/DDBJ whole genome shotgun (WGS) entry which is preliminary data.</text>
</comment>
<name>A0A7C8I6E6_9PLEO</name>
<proteinExistence type="predicted"/>
<keyword evidence="1" id="KW-1133">Transmembrane helix</keyword>
<feature type="chain" id="PRO_5028985685" evidence="2">
    <location>
        <begin position="28"/>
        <end position="127"/>
    </location>
</feature>
<dbReference type="EMBL" id="JAADJZ010000016">
    <property type="protein sequence ID" value="KAF2869312.1"/>
    <property type="molecule type" value="Genomic_DNA"/>
</dbReference>
<reference evidence="3 4" key="1">
    <citation type="submission" date="2020-01" db="EMBL/GenBank/DDBJ databases">
        <authorList>
            <consortium name="DOE Joint Genome Institute"/>
            <person name="Haridas S."/>
            <person name="Albert R."/>
            <person name="Binder M."/>
            <person name="Bloem J."/>
            <person name="Labutti K."/>
            <person name="Salamov A."/>
            <person name="Andreopoulos B."/>
            <person name="Baker S.E."/>
            <person name="Barry K."/>
            <person name="Bills G."/>
            <person name="Bluhm B.H."/>
            <person name="Cannon C."/>
            <person name="Castanera R."/>
            <person name="Culley D.E."/>
            <person name="Daum C."/>
            <person name="Ezra D."/>
            <person name="Gonzalez J.B."/>
            <person name="Henrissat B."/>
            <person name="Kuo A."/>
            <person name="Liang C."/>
            <person name="Lipzen A."/>
            <person name="Lutzoni F."/>
            <person name="Magnuson J."/>
            <person name="Mondo S."/>
            <person name="Nolan M."/>
            <person name="Ohm R."/>
            <person name="Pangilinan J."/>
            <person name="Park H.-J.H."/>
            <person name="Ramirez L."/>
            <person name="Alfaro M."/>
            <person name="Sun H."/>
            <person name="Tritt A."/>
            <person name="Yoshinaga Y."/>
            <person name="Zwiers L.-H.L."/>
            <person name="Turgeon B.G."/>
            <person name="Goodwin S.B."/>
            <person name="Spatafora J.W."/>
            <person name="Crous P.W."/>
            <person name="Grigoriev I.V."/>
        </authorList>
    </citation>
    <scope>NUCLEOTIDE SEQUENCE [LARGE SCALE GENOMIC DNA]</scope>
    <source>
        <strain evidence="3 4">CBS 611.86</strain>
    </source>
</reference>
<keyword evidence="4" id="KW-1185">Reference proteome</keyword>
<evidence type="ECO:0000313" key="3">
    <source>
        <dbReference type="EMBL" id="KAF2869312.1"/>
    </source>
</evidence>
<dbReference type="Proteomes" id="UP000481861">
    <property type="component" value="Unassembled WGS sequence"/>
</dbReference>
<protein>
    <submittedName>
        <fullName evidence="3">Uncharacterized protein</fullName>
    </submittedName>
</protein>
<evidence type="ECO:0000256" key="2">
    <source>
        <dbReference type="SAM" id="SignalP"/>
    </source>
</evidence>
<sequence length="127" mass="14241">MKEKRTVWTFIAVLGFPILGQLAETRGAEVSTLLVLKLVSRGSYWAKTQTYAFLPACEECSFQAELYGTRSFQYTCCTCRPHYHSSMVQSPSHDSIATVVHEHTALIMFPVLTGLCLVIPLSRYCLS</sequence>
<accession>A0A7C8I6E6</accession>
<gene>
    <name evidence="3" type="ORF">BDV95DRAFT_96352</name>
</gene>